<dbReference type="PANTHER" id="PTHR43056">
    <property type="entry name" value="PEPTIDASE S9 PROLYL OLIGOPEPTIDASE"/>
    <property type="match status" value="1"/>
</dbReference>
<dbReference type="KEGG" id="bpt:Bpet1254"/>
<dbReference type="EMBL" id="AM902716">
    <property type="protein sequence ID" value="CAP41588.1"/>
    <property type="molecule type" value="Genomic_DNA"/>
</dbReference>
<dbReference type="Proteomes" id="UP000001225">
    <property type="component" value="Chromosome"/>
</dbReference>
<dbReference type="NCBIfam" id="TIGR00976">
    <property type="entry name" value="CocE_NonD"/>
    <property type="match status" value="1"/>
</dbReference>
<dbReference type="InterPro" id="IPR008979">
    <property type="entry name" value="Galactose-bd-like_sf"/>
</dbReference>
<name>A9IDQ1_BORPD</name>
<organism evidence="3 4">
    <name type="scientific">Bordetella petrii (strain ATCC BAA-461 / DSM 12804 / CCUG 43448 / CIP 107267 / Se-1111R)</name>
    <dbReference type="NCBI Taxonomy" id="340100"/>
    <lineage>
        <taxon>Bacteria</taxon>
        <taxon>Pseudomonadati</taxon>
        <taxon>Pseudomonadota</taxon>
        <taxon>Betaproteobacteria</taxon>
        <taxon>Burkholderiales</taxon>
        <taxon>Alcaligenaceae</taxon>
        <taxon>Bordetella</taxon>
    </lineage>
</organism>
<protein>
    <recommendedName>
        <fullName evidence="2">Xaa-Pro dipeptidyl-peptidase C-terminal domain-containing protein</fullName>
    </recommendedName>
</protein>
<dbReference type="InterPro" id="IPR050585">
    <property type="entry name" value="Xaa-Pro_dipeptidyl-ppase/CocE"/>
</dbReference>
<reference evidence="3 4" key="1">
    <citation type="journal article" date="2008" name="BMC Genomics">
        <title>The missing link: Bordetella petrii is endowed with both the metabolic versatility of environmental bacteria and virulence traits of pathogenic Bordetellae.</title>
        <authorList>
            <person name="Gross R."/>
            <person name="Guzman C.A."/>
            <person name="Sebaihia M."/>
            <person name="Martins Dos Santos V.A."/>
            <person name="Pieper D.H."/>
            <person name="Koebnik R."/>
            <person name="Lechner M."/>
            <person name="Bartels D."/>
            <person name="Buhrmester J."/>
            <person name="Choudhuri J.V."/>
            <person name="Ebensen T."/>
            <person name="Gaigalat L."/>
            <person name="Herrmann S."/>
            <person name="Khachane A.N."/>
            <person name="Larisch C."/>
            <person name="Link S."/>
            <person name="Linke B."/>
            <person name="Meyer F."/>
            <person name="Mormann S."/>
            <person name="Nakunst D."/>
            <person name="Rueckert C."/>
            <person name="Schneiker-Bekel S."/>
            <person name="Schulze K."/>
            <person name="Vorhoelter F.J."/>
            <person name="Yevsa T."/>
            <person name="Engle J.T."/>
            <person name="Goldman W.E."/>
            <person name="Puehler A."/>
            <person name="Goebel U.B."/>
            <person name="Goesmann A."/>
            <person name="Bloecker H."/>
            <person name="Kaiser O."/>
            <person name="Martinez-Arias R."/>
        </authorList>
    </citation>
    <scope>NUCLEOTIDE SEQUENCE [LARGE SCALE GENOMIC DNA]</scope>
    <source>
        <strain evidence="4">ATCC BAA-461 / DSM 12804 / CCUG 43448 / CIP 107267 / Se-1111R</strain>
    </source>
</reference>
<dbReference type="InterPro" id="IPR029058">
    <property type="entry name" value="AB_hydrolase_fold"/>
</dbReference>
<dbReference type="eggNOG" id="COG2936">
    <property type="taxonomic scope" value="Bacteria"/>
</dbReference>
<evidence type="ECO:0000313" key="3">
    <source>
        <dbReference type="EMBL" id="CAP41588.1"/>
    </source>
</evidence>
<dbReference type="InterPro" id="IPR005674">
    <property type="entry name" value="CocE/Ser_esterase"/>
</dbReference>
<dbReference type="GO" id="GO:0008239">
    <property type="term" value="F:dipeptidyl-peptidase activity"/>
    <property type="evidence" value="ECO:0007669"/>
    <property type="project" value="InterPro"/>
</dbReference>
<dbReference type="Gene3D" id="3.40.50.1820">
    <property type="entry name" value="alpha/beta hydrolase"/>
    <property type="match status" value="1"/>
</dbReference>
<accession>A9IDQ1</accession>
<keyword evidence="1" id="KW-0378">Hydrolase</keyword>
<dbReference type="InterPro" id="IPR000383">
    <property type="entry name" value="Xaa-Pro-like_dom"/>
</dbReference>
<feature type="domain" description="Xaa-Pro dipeptidyl-peptidase C-terminal" evidence="2">
    <location>
        <begin position="357"/>
        <end position="603"/>
    </location>
</feature>
<evidence type="ECO:0000313" key="4">
    <source>
        <dbReference type="Proteomes" id="UP000001225"/>
    </source>
</evidence>
<evidence type="ECO:0000256" key="1">
    <source>
        <dbReference type="ARBA" id="ARBA00022801"/>
    </source>
</evidence>
<dbReference type="Pfam" id="PF08530">
    <property type="entry name" value="PepX_C"/>
    <property type="match status" value="1"/>
</dbReference>
<gene>
    <name evidence="3" type="ordered locus">Bpet1254</name>
</gene>
<dbReference type="Pfam" id="PF02129">
    <property type="entry name" value="Peptidase_S15"/>
    <property type="match status" value="1"/>
</dbReference>
<dbReference type="SUPFAM" id="SSF53474">
    <property type="entry name" value="alpha/beta-Hydrolases"/>
    <property type="match status" value="1"/>
</dbReference>
<dbReference type="InterPro" id="IPR013736">
    <property type="entry name" value="Xaa-Pro_dipept_C"/>
</dbReference>
<evidence type="ECO:0000259" key="2">
    <source>
        <dbReference type="SMART" id="SM00939"/>
    </source>
</evidence>
<dbReference type="PANTHER" id="PTHR43056:SF10">
    <property type="entry name" value="COCE_NOND FAMILY, PUTATIVE (AFU_ORTHOLOGUE AFUA_7G00600)-RELATED"/>
    <property type="match status" value="1"/>
</dbReference>
<sequence>MSDSDIQGNAWTVPPSSYFSARTRPYSVPATPRSFYVPMRDGCRIAMDLYLPQAVANTPAAGPFPTVVIFTPYNRRFKLMRDGIEPTPNAARYRDAFVPAGYAVLVVDVRGTGASFGVRDALRSPNETADFAEIADWISRQPWSNGAVGSTGISYLGAAACFLAGSGHPAVKAIAPLFAVSDIYSEQLYIGGLLSTVWVSDYDDMMVALDQDDRELIQKFGYFNNPGYAGPQPVDEDPDGTLLAQAIAEHRNNFKMAELAPQFLFRDESTLHDPNLNTSACSPFHYYAGIRPEVAVYSISGWYDGGGYANGAIARFLTLQNKHNRLLLGPWDHGARTNVSPWRDKPASDFPLMAEVLRFFDQHLMGIDADLQAEAPVHYYSVHANTWHAAGQWPVAQASHLHLTAEGELDRQAPTRPATLQARTRFDWSSGASTRYERLGGYNIENYYHDWQQRESELLSFDTPVLTEPLSICGSVLATLNLSASEGDAAVFLFLSEVQSDGQVRYMTEGMLRLSHRQTSQPPANYKIDQPFRTFSRADARPLTVDKPETVEVSLFPVGWTLPEGSRLRLSISGADQGHFPQVPPGRPPVLALHLGQSTSALTLPVVN</sequence>
<dbReference type="AlphaFoldDB" id="A9IDQ1"/>
<keyword evidence="4" id="KW-1185">Reference proteome</keyword>
<proteinExistence type="predicted"/>
<dbReference type="Gene3D" id="1.10.3020.10">
    <property type="entry name" value="alpha-amino acid ester hydrolase ( Helical cap domain)"/>
    <property type="match status" value="1"/>
</dbReference>
<dbReference type="SMART" id="SM00939">
    <property type="entry name" value="PepX_C"/>
    <property type="match status" value="1"/>
</dbReference>
<dbReference type="SUPFAM" id="SSF49785">
    <property type="entry name" value="Galactose-binding domain-like"/>
    <property type="match status" value="1"/>
</dbReference>
<dbReference type="Gene3D" id="2.60.120.260">
    <property type="entry name" value="Galactose-binding domain-like"/>
    <property type="match status" value="1"/>
</dbReference>